<dbReference type="SUPFAM" id="SSF56219">
    <property type="entry name" value="DNase I-like"/>
    <property type="match status" value="1"/>
</dbReference>
<dbReference type="HOGENOM" id="CLU_714272_0_0_1"/>
<accession>E9H8J0</accession>
<dbReference type="eggNOG" id="KOG1075">
    <property type="taxonomic scope" value="Eukaryota"/>
</dbReference>
<evidence type="ECO:0000313" key="3">
    <source>
        <dbReference type="EMBL" id="EFX71955.1"/>
    </source>
</evidence>
<dbReference type="InParanoid" id="E9H8J0"/>
<dbReference type="InterPro" id="IPR036691">
    <property type="entry name" value="Endo/exonu/phosph_ase_sf"/>
</dbReference>
<keyword evidence="4" id="KW-1185">Reference proteome</keyword>
<dbReference type="InterPro" id="IPR005135">
    <property type="entry name" value="Endo/exonuclease/phosphatase"/>
</dbReference>
<dbReference type="OrthoDB" id="6372692at2759"/>
<sequence>MHIAERMRIQNEIISVVGEPRESTVLMGGDLAVLAHNKNQQADLIALKNILGRPVLCSLPNSASAYRTGTKPYVVGGDFNGHHSLWEPNSIEKKAGKSIHEALIKHPNACLITTLNLGTRIDPASGKDSTIDLTITSPTIAVSTTFTPGPYMGSDHLPLIITLNARETRLINRPVSWKLNEDNWTQWNLHIEENLRQRNFINITDPEDAIATFSECIETSNTRYFKKTNPNVNANVTKNPTRPWWNESCQDVVKKARKAFREWRVSPLSLAKRMEWKKAEAEKWKFIIVAKRHAWSTFVSNLGPNDQPKMWSFVKTWQETAQTLLQKATPSKTTELPAAHHKRRRNCSGTNSVASTLRTSKSTDTTKASLNNAIRSQHPNKLNGPIT</sequence>
<organism evidence="3 4">
    <name type="scientific">Daphnia pulex</name>
    <name type="common">Water flea</name>
    <dbReference type="NCBI Taxonomy" id="6669"/>
    <lineage>
        <taxon>Eukaryota</taxon>
        <taxon>Metazoa</taxon>
        <taxon>Ecdysozoa</taxon>
        <taxon>Arthropoda</taxon>
        <taxon>Crustacea</taxon>
        <taxon>Branchiopoda</taxon>
        <taxon>Diplostraca</taxon>
        <taxon>Cladocera</taxon>
        <taxon>Anomopoda</taxon>
        <taxon>Daphniidae</taxon>
        <taxon>Daphnia</taxon>
    </lineage>
</organism>
<dbReference type="Gene3D" id="3.60.10.10">
    <property type="entry name" value="Endonuclease/exonuclease/phosphatase"/>
    <property type="match status" value="1"/>
</dbReference>
<dbReference type="STRING" id="6669.E9H8J0"/>
<dbReference type="EMBL" id="GL732604">
    <property type="protein sequence ID" value="EFX71955.1"/>
    <property type="molecule type" value="Genomic_DNA"/>
</dbReference>
<reference evidence="3 4" key="1">
    <citation type="journal article" date="2011" name="Science">
        <title>The ecoresponsive genome of Daphnia pulex.</title>
        <authorList>
            <person name="Colbourne J.K."/>
            <person name="Pfrender M.E."/>
            <person name="Gilbert D."/>
            <person name="Thomas W.K."/>
            <person name="Tucker A."/>
            <person name="Oakley T.H."/>
            <person name="Tokishita S."/>
            <person name="Aerts A."/>
            <person name="Arnold G.J."/>
            <person name="Basu M.K."/>
            <person name="Bauer D.J."/>
            <person name="Caceres C.E."/>
            <person name="Carmel L."/>
            <person name="Casola C."/>
            <person name="Choi J.H."/>
            <person name="Detter J.C."/>
            <person name="Dong Q."/>
            <person name="Dusheyko S."/>
            <person name="Eads B.D."/>
            <person name="Frohlich T."/>
            <person name="Geiler-Samerotte K.A."/>
            <person name="Gerlach D."/>
            <person name="Hatcher P."/>
            <person name="Jogdeo S."/>
            <person name="Krijgsveld J."/>
            <person name="Kriventseva E.V."/>
            <person name="Kultz D."/>
            <person name="Laforsch C."/>
            <person name="Lindquist E."/>
            <person name="Lopez J."/>
            <person name="Manak J.R."/>
            <person name="Muller J."/>
            <person name="Pangilinan J."/>
            <person name="Patwardhan R.P."/>
            <person name="Pitluck S."/>
            <person name="Pritham E.J."/>
            <person name="Rechtsteiner A."/>
            <person name="Rho M."/>
            <person name="Rogozin I.B."/>
            <person name="Sakarya O."/>
            <person name="Salamov A."/>
            <person name="Schaack S."/>
            <person name="Shapiro H."/>
            <person name="Shiga Y."/>
            <person name="Skalitzky C."/>
            <person name="Smith Z."/>
            <person name="Souvorov A."/>
            <person name="Sung W."/>
            <person name="Tang Z."/>
            <person name="Tsuchiya D."/>
            <person name="Tu H."/>
            <person name="Vos H."/>
            <person name="Wang M."/>
            <person name="Wolf Y.I."/>
            <person name="Yamagata H."/>
            <person name="Yamada T."/>
            <person name="Ye Y."/>
            <person name="Shaw J.R."/>
            <person name="Andrews J."/>
            <person name="Crease T.J."/>
            <person name="Tang H."/>
            <person name="Lucas S.M."/>
            <person name="Robertson H.M."/>
            <person name="Bork P."/>
            <person name="Koonin E.V."/>
            <person name="Zdobnov E.M."/>
            <person name="Grigoriev I.V."/>
            <person name="Lynch M."/>
            <person name="Boore J.L."/>
        </authorList>
    </citation>
    <scope>NUCLEOTIDE SEQUENCE [LARGE SCALE GENOMIC DNA]</scope>
</reference>
<feature type="region of interest" description="Disordered" evidence="1">
    <location>
        <begin position="327"/>
        <end position="387"/>
    </location>
</feature>
<evidence type="ECO:0000259" key="2">
    <source>
        <dbReference type="Pfam" id="PF14529"/>
    </source>
</evidence>
<dbReference type="PANTHER" id="PTHR33273:SF4">
    <property type="entry name" value="ENDONUCLEASE_EXONUCLEASE_PHOSPHATASE DOMAIN-CONTAINING PROTEIN"/>
    <property type="match status" value="1"/>
</dbReference>
<dbReference type="PhylomeDB" id="E9H8J0"/>
<evidence type="ECO:0000256" key="1">
    <source>
        <dbReference type="SAM" id="MobiDB-lite"/>
    </source>
</evidence>
<name>E9H8J0_DAPPU</name>
<protein>
    <recommendedName>
        <fullName evidence="2">Endonuclease/exonuclease/phosphatase domain-containing protein</fullName>
    </recommendedName>
</protein>
<proteinExistence type="predicted"/>
<dbReference type="KEGG" id="dpx:DAPPUDRAFT_111204"/>
<feature type="domain" description="Endonuclease/exonuclease/phosphatase" evidence="2">
    <location>
        <begin position="68"/>
        <end position="159"/>
    </location>
</feature>
<evidence type="ECO:0000313" key="4">
    <source>
        <dbReference type="Proteomes" id="UP000000305"/>
    </source>
</evidence>
<dbReference type="AlphaFoldDB" id="E9H8J0"/>
<dbReference type="Proteomes" id="UP000000305">
    <property type="component" value="Unassembled WGS sequence"/>
</dbReference>
<gene>
    <name evidence="3" type="ORF">DAPPUDRAFT_111204</name>
</gene>
<feature type="compositionally biased region" description="Polar residues" evidence="1">
    <location>
        <begin position="347"/>
        <end position="387"/>
    </location>
</feature>
<dbReference type="PANTHER" id="PTHR33273">
    <property type="entry name" value="DOMAIN-CONTAINING PROTEIN, PUTATIVE-RELATED"/>
    <property type="match status" value="1"/>
</dbReference>
<dbReference type="GO" id="GO:0003824">
    <property type="term" value="F:catalytic activity"/>
    <property type="evidence" value="ECO:0007669"/>
    <property type="project" value="InterPro"/>
</dbReference>
<dbReference type="Pfam" id="PF14529">
    <property type="entry name" value="Exo_endo_phos_2"/>
    <property type="match status" value="1"/>
</dbReference>